<evidence type="ECO:0000256" key="7">
    <source>
        <dbReference type="ARBA" id="ARBA00023136"/>
    </source>
</evidence>
<dbReference type="GO" id="GO:0009279">
    <property type="term" value="C:cell outer membrane"/>
    <property type="evidence" value="ECO:0007669"/>
    <property type="project" value="UniProtKB-SubCell"/>
</dbReference>
<keyword evidence="3 10" id="KW-0813">Transport</keyword>
<dbReference type="PANTHER" id="PTHR30069:SF51">
    <property type="entry name" value="FERRIENTEROBACTIN RECEPTOR"/>
    <property type="match status" value="1"/>
</dbReference>
<dbReference type="RefSeq" id="WP_107975972.1">
    <property type="nucleotide sequence ID" value="NZ_BMEZ01000012.1"/>
</dbReference>
<dbReference type="Pfam" id="PF00593">
    <property type="entry name" value="TonB_dep_Rec_b-barrel"/>
    <property type="match status" value="1"/>
</dbReference>
<evidence type="ECO:0000256" key="10">
    <source>
        <dbReference type="PROSITE-ProRule" id="PRU01360"/>
    </source>
</evidence>
<feature type="domain" description="TonB-dependent receptor-like beta-barrel" evidence="14">
    <location>
        <begin position="263"/>
        <end position="715"/>
    </location>
</feature>
<keyword evidence="9 10" id="KW-0998">Cell outer membrane</keyword>
<keyword evidence="6 11" id="KW-0798">TonB box</keyword>
<feature type="signal peptide" evidence="13">
    <location>
        <begin position="1"/>
        <end position="33"/>
    </location>
</feature>
<comment type="similarity">
    <text evidence="2 10 11">Belongs to the TonB-dependent receptor family.</text>
</comment>
<reference evidence="16 17" key="1">
    <citation type="submission" date="2018-04" db="EMBL/GenBank/DDBJ databases">
        <title>Genomic Encyclopedia of Archaeal and Bacterial Type Strains, Phase II (KMG-II): from individual species to whole genera.</title>
        <authorList>
            <person name="Goeker M."/>
        </authorList>
    </citation>
    <scope>NUCLEOTIDE SEQUENCE [LARGE SCALE GENOMIC DNA]</scope>
    <source>
        <strain evidence="16 17">DSM 29329</strain>
    </source>
</reference>
<feature type="domain" description="TonB-dependent receptor plug" evidence="15">
    <location>
        <begin position="66"/>
        <end position="179"/>
    </location>
</feature>
<evidence type="ECO:0000256" key="5">
    <source>
        <dbReference type="ARBA" id="ARBA00022692"/>
    </source>
</evidence>
<dbReference type="GO" id="GO:0015344">
    <property type="term" value="F:siderophore uptake transmembrane transporter activity"/>
    <property type="evidence" value="ECO:0007669"/>
    <property type="project" value="TreeGrafter"/>
</dbReference>
<keyword evidence="4 10" id="KW-1134">Transmembrane beta strand</keyword>
<dbReference type="Gene3D" id="2.170.130.10">
    <property type="entry name" value="TonB-dependent receptor, plug domain"/>
    <property type="match status" value="1"/>
</dbReference>
<dbReference type="InterPro" id="IPR037066">
    <property type="entry name" value="Plug_dom_sf"/>
</dbReference>
<feature type="region of interest" description="Disordered" evidence="12">
    <location>
        <begin position="235"/>
        <end position="255"/>
    </location>
</feature>
<comment type="caution">
    <text evidence="16">The sequence shown here is derived from an EMBL/GenBank/DDBJ whole genome shotgun (WGS) entry which is preliminary data.</text>
</comment>
<organism evidence="16 17">
    <name type="scientific">Allosediminivita pacifica</name>
    <dbReference type="NCBI Taxonomy" id="1267769"/>
    <lineage>
        <taxon>Bacteria</taxon>
        <taxon>Pseudomonadati</taxon>
        <taxon>Pseudomonadota</taxon>
        <taxon>Alphaproteobacteria</taxon>
        <taxon>Rhodobacterales</taxon>
        <taxon>Paracoccaceae</taxon>
        <taxon>Allosediminivita</taxon>
    </lineage>
</organism>
<evidence type="ECO:0000256" key="4">
    <source>
        <dbReference type="ARBA" id="ARBA00022452"/>
    </source>
</evidence>
<evidence type="ECO:0000256" key="2">
    <source>
        <dbReference type="ARBA" id="ARBA00009810"/>
    </source>
</evidence>
<evidence type="ECO:0000256" key="13">
    <source>
        <dbReference type="SAM" id="SignalP"/>
    </source>
</evidence>
<dbReference type="PROSITE" id="PS52016">
    <property type="entry name" value="TONB_DEPENDENT_REC_3"/>
    <property type="match status" value="1"/>
</dbReference>
<evidence type="ECO:0000256" key="1">
    <source>
        <dbReference type="ARBA" id="ARBA00004571"/>
    </source>
</evidence>
<gene>
    <name evidence="16" type="ORF">C8N44_11054</name>
</gene>
<evidence type="ECO:0000256" key="6">
    <source>
        <dbReference type="ARBA" id="ARBA00023077"/>
    </source>
</evidence>
<feature type="compositionally biased region" description="Low complexity" evidence="12">
    <location>
        <begin position="96"/>
        <end position="109"/>
    </location>
</feature>
<feature type="chain" id="PRO_5015439444" evidence="13">
    <location>
        <begin position="34"/>
        <end position="749"/>
    </location>
</feature>
<evidence type="ECO:0000256" key="3">
    <source>
        <dbReference type="ARBA" id="ARBA00022448"/>
    </source>
</evidence>
<dbReference type="EMBL" id="QBKN01000010">
    <property type="protein sequence ID" value="PTX48055.1"/>
    <property type="molecule type" value="Genomic_DNA"/>
</dbReference>
<accession>A0A2T6AW72</accession>
<evidence type="ECO:0000256" key="12">
    <source>
        <dbReference type="SAM" id="MobiDB-lite"/>
    </source>
</evidence>
<dbReference type="NCBIfam" id="NF010051">
    <property type="entry name" value="PRK13528.1"/>
    <property type="match status" value="1"/>
</dbReference>
<dbReference type="PANTHER" id="PTHR30069">
    <property type="entry name" value="TONB-DEPENDENT OUTER MEMBRANE RECEPTOR"/>
    <property type="match status" value="1"/>
</dbReference>
<protein>
    <submittedName>
        <fullName evidence="16">Ferric enterobactin receptor</fullName>
    </submittedName>
</protein>
<evidence type="ECO:0000313" key="17">
    <source>
        <dbReference type="Proteomes" id="UP000244069"/>
    </source>
</evidence>
<keyword evidence="13" id="KW-0732">Signal</keyword>
<evidence type="ECO:0000256" key="8">
    <source>
        <dbReference type="ARBA" id="ARBA00023170"/>
    </source>
</evidence>
<proteinExistence type="inferred from homology"/>
<dbReference type="InterPro" id="IPR000531">
    <property type="entry name" value="Beta-barrel_TonB"/>
</dbReference>
<evidence type="ECO:0000256" key="11">
    <source>
        <dbReference type="RuleBase" id="RU003357"/>
    </source>
</evidence>
<dbReference type="InterPro" id="IPR012910">
    <property type="entry name" value="Plug_dom"/>
</dbReference>
<evidence type="ECO:0000259" key="14">
    <source>
        <dbReference type="Pfam" id="PF00593"/>
    </source>
</evidence>
<dbReference type="Pfam" id="PF07715">
    <property type="entry name" value="Plug"/>
    <property type="match status" value="1"/>
</dbReference>
<evidence type="ECO:0000313" key="16">
    <source>
        <dbReference type="EMBL" id="PTX48055.1"/>
    </source>
</evidence>
<feature type="compositionally biased region" description="Acidic residues" evidence="12">
    <location>
        <begin position="236"/>
        <end position="251"/>
    </location>
</feature>
<feature type="region of interest" description="Disordered" evidence="12">
    <location>
        <begin position="91"/>
        <end position="113"/>
    </location>
</feature>
<name>A0A2T6AW72_9RHOB</name>
<keyword evidence="5 10" id="KW-0812">Transmembrane</keyword>
<feature type="region of interest" description="Disordered" evidence="12">
    <location>
        <begin position="133"/>
        <end position="152"/>
    </location>
</feature>
<keyword evidence="7 10" id="KW-0472">Membrane</keyword>
<comment type="subcellular location">
    <subcellularLocation>
        <location evidence="1 10">Cell outer membrane</location>
        <topology evidence="1 10">Multi-pass membrane protein</topology>
    </subcellularLocation>
</comment>
<dbReference type="NCBIfam" id="TIGR01783">
    <property type="entry name" value="TonB-siderophor"/>
    <property type="match status" value="1"/>
</dbReference>
<dbReference type="GO" id="GO:0042912">
    <property type="term" value="F:colicin transmembrane transporter activity"/>
    <property type="evidence" value="ECO:0007669"/>
    <property type="project" value="TreeGrafter"/>
</dbReference>
<sequence>MANSRQARAGGSFGRVLATTALAGALSATNAAAQDGTITMGDDGSMELGTIVIDAASEELKQALGASTITAEDVEEYLVTNDVSELVKTQPGVNLTGNTTTGQRGNNRQIDLRGMGPENTLILIDGRPALSRNSVRMGRSGERDTRGDSNWVPPSAIERIEVIRGPAAARYGSGSAGGVVNIITKAPTERETTVKLFSEVPESDKEGATYRANIVTSGPLTDRLSYRSYLSYNQSEGDDADINEDATDEGESVAAGSEGVHNWDFNTLLEFRPDSVNTYGVELGYSRQGNDYAGDALFQGVDRVDDSLIGEETNVMQRSTLALTHRGDYGFGEVNSYLQWEHTDNRRLNEGLAGGSEGLIDSTDDYNTALLDNVTAKSEWDIYSRAFGVDQTITLGAEYRGEWMNDPSSLEQGLGFENGESIPGTDEAGERDPESEAHLLGFYVESNMMLSDSFTLTPGVRVDRHSEAGVNWSPSLNASWEATSNITVKAGVSRAFKAPNLFQLNPNYVYRTRGRGCPVNYESRGNGCNILGNPDLEHETSWNKEIGIAYRNDAGWNAGLTYFKNDYENRIGASLEPELVVGPEGDQTQIFRWDNAPKAVVEGLEGNLLVPLADTLSWSTNATVMLRSENLQTGQPLSLVPDYTINSSLDWEYRPNWSFNLGLTHYGTIESPEKSVTNGGEIENREDRDPYTLVNLTTTYDFDNGLTLQGGVKNLFDTQVMREGTSNSAGANTYNEPGRSFIVSISKTF</sequence>
<dbReference type="GO" id="GO:0038023">
    <property type="term" value="F:signaling receptor activity"/>
    <property type="evidence" value="ECO:0007669"/>
    <property type="project" value="InterPro"/>
</dbReference>
<evidence type="ECO:0000256" key="9">
    <source>
        <dbReference type="ARBA" id="ARBA00023237"/>
    </source>
</evidence>
<dbReference type="InterPro" id="IPR058134">
    <property type="entry name" value="PirA/FepA/PfeA"/>
</dbReference>
<dbReference type="CDD" id="cd01347">
    <property type="entry name" value="ligand_gated_channel"/>
    <property type="match status" value="1"/>
</dbReference>
<dbReference type="InterPro" id="IPR039426">
    <property type="entry name" value="TonB-dep_rcpt-like"/>
</dbReference>
<evidence type="ECO:0000259" key="15">
    <source>
        <dbReference type="Pfam" id="PF07715"/>
    </source>
</evidence>
<dbReference type="GO" id="GO:0044718">
    <property type="term" value="P:siderophore transmembrane transport"/>
    <property type="evidence" value="ECO:0007669"/>
    <property type="project" value="TreeGrafter"/>
</dbReference>
<dbReference type="Proteomes" id="UP000244069">
    <property type="component" value="Unassembled WGS sequence"/>
</dbReference>
<dbReference type="Gene3D" id="2.40.170.20">
    <property type="entry name" value="TonB-dependent receptor, beta-barrel domain"/>
    <property type="match status" value="1"/>
</dbReference>
<dbReference type="InterPro" id="IPR010105">
    <property type="entry name" value="TonB_sidphr_rcpt"/>
</dbReference>
<dbReference type="AlphaFoldDB" id="A0A2T6AW72"/>
<keyword evidence="17" id="KW-1185">Reference proteome</keyword>
<dbReference type="OrthoDB" id="9796221at2"/>
<keyword evidence="8 16" id="KW-0675">Receptor</keyword>
<dbReference type="InterPro" id="IPR036942">
    <property type="entry name" value="Beta-barrel_TonB_sf"/>
</dbReference>
<dbReference type="NCBIfam" id="NF010048">
    <property type="entry name" value="PRK13524.1"/>
    <property type="match status" value="1"/>
</dbReference>
<dbReference type="SUPFAM" id="SSF56935">
    <property type="entry name" value="Porins"/>
    <property type="match status" value="1"/>
</dbReference>
<dbReference type="GO" id="GO:0042931">
    <property type="term" value="F:enterobactin transmembrane transporter activity"/>
    <property type="evidence" value="ECO:0007669"/>
    <property type="project" value="TreeGrafter"/>
</dbReference>